<keyword evidence="3" id="KW-1185">Reference proteome</keyword>
<dbReference type="EnsemblPlants" id="Zm00001eb231140_T001">
    <property type="protein sequence ID" value="Zm00001eb231140_P001"/>
    <property type="gene ID" value="Zm00001eb231140"/>
</dbReference>
<feature type="region of interest" description="Disordered" evidence="1">
    <location>
        <begin position="151"/>
        <end position="173"/>
    </location>
</feature>
<dbReference type="InParanoid" id="A0A804PE35"/>
<feature type="region of interest" description="Disordered" evidence="1">
    <location>
        <begin position="1"/>
        <end position="121"/>
    </location>
</feature>
<feature type="compositionally biased region" description="Basic and acidic residues" evidence="1">
    <location>
        <begin position="1"/>
        <end position="40"/>
    </location>
</feature>
<reference evidence="2" key="2">
    <citation type="submission" date="2019-07" db="EMBL/GenBank/DDBJ databases">
        <authorList>
            <person name="Seetharam A."/>
            <person name="Woodhouse M."/>
            <person name="Cannon E."/>
        </authorList>
    </citation>
    <scope>NUCLEOTIDE SEQUENCE [LARGE SCALE GENOMIC DNA]</scope>
    <source>
        <strain evidence="2">cv. B73</strain>
    </source>
</reference>
<feature type="compositionally biased region" description="Basic and acidic residues" evidence="1">
    <location>
        <begin position="69"/>
        <end position="112"/>
    </location>
</feature>
<sequence>MDDLPTRHFVEHLQRGVRVTDTDKEHEQDVAGAKVGRDIELGWGSEAEAAHEAKRVEERVEGAGGRAGVEGREGEEKAEGREHPEHAEERPERAVGEGCEAGHLEQGDDRGGSRAVAPASVWERRERAMAKTGSESGNGGATWKSAWLRARTASSGMAARRSRQQMEDDGECR</sequence>
<accession>A0A804PE35</accession>
<organism evidence="2 3">
    <name type="scientific">Zea mays</name>
    <name type="common">Maize</name>
    <dbReference type="NCBI Taxonomy" id="4577"/>
    <lineage>
        <taxon>Eukaryota</taxon>
        <taxon>Viridiplantae</taxon>
        <taxon>Streptophyta</taxon>
        <taxon>Embryophyta</taxon>
        <taxon>Tracheophyta</taxon>
        <taxon>Spermatophyta</taxon>
        <taxon>Magnoliopsida</taxon>
        <taxon>Liliopsida</taxon>
        <taxon>Poales</taxon>
        <taxon>Poaceae</taxon>
        <taxon>PACMAD clade</taxon>
        <taxon>Panicoideae</taxon>
        <taxon>Andropogonodae</taxon>
        <taxon>Andropogoneae</taxon>
        <taxon>Tripsacinae</taxon>
        <taxon>Zea</taxon>
    </lineage>
</organism>
<evidence type="ECO:0000313" key="2">
    <source>
        <dbReference type="EnsemblPlants" id="Zm00001eb231140_P001"/>
    </source>
</evidence>
<dbReference type="Proteomes" id="UP000007305">
    <property type="component" value="Chromosome 5"/>
</dbReference>
<dbReference type="Gramene" id="Zm00001eb231140_T001">
    <property type="protein sequence ID" value="Zm00001eb231140_P001"/>
    <property type="gene ID" value="Zm00001eb231140"/>
</dbReference>
<dbReference type="AlphaFoldDB" id="A0A804PE35"/>
<reference evidence="2" key="3">
    <citation type="submission" date="2021-05" db="UniProtKB">
        <authorList>
            <consortium name="EnsemblPlants"/>
        </authorList>
    </citation>
    <scope>IDENTIFICATION</scope>
    <source>
        <strain evidence="2">cv. B73</strain>
    </source>
</reference>
<evidence type="ECO:0000256" key="1">
    <source>
        <dbReference type="SAM" id="MobiDB-lite"/>
    </source>
</evidence>
<proteinExistence type="predicted"/>
<name>A0A804PE35_MAIZE</name>
<reference evidence="3" key="1">
    <citation type="journal article" date="2009" name="Science">
        <title>The B73 maize genome: complexity, diversity, and dynamics.</title>
        <authorList>
            <person name="Schnable P.S."/>
            <person name="Ware D."/>
            <person name="Fulton R.S."/>
            <person name="Stein J.C."/>
            <person name="Wei F."/>
            <person name="Pasternak S."/>
            <person name="Liang C."/>
            <person name="Zhang J."/>
            <person name="Fulton L."/>
            <person name="Graves T.A."/>
            <person name="Minx P."/>
            <person name="Reily A.D."/>
            <person name="Courtney L."/>
            <person name="Kruchowski S.S."/>
            <person name="Tomlinson C."/>
            <person name="Strong C."/>
            <person name="Delehaunty K."/>
            <person name="Fronick C."/>
            <person name="Courtney B."/>
            <person name="Rock S.M."/>
            <person name="Belter E."/>
            <person name="Du F."/>
            <person name="Kim K."/>
            <person name="Abbott R.M."/>
            <person name="Cotton M."/>
            <person name="Levy A."/>
            <person name="Marchetto P."/>
            <person name="Ochoa K."/>
            <person name="Jackson S.M."/>
            <person name="Gillam B."/>
            <person name="Chen W."/>
            <person name="Yan L."/>
            <person name="Higginbotham J."/>
            <person name="Cardenas M."/>
            <person name="Waligorski J."/>
            <person name="Applebaum E."/>
            <person name="Phelps L."/>
            <person name="Falcone J."/>
            <person name="Kanchi K."/>
            <person name="Thane T."/>
            <person name="Scimone A."/>
            <person name="Thane N."/>
            <person name="Henke J."/>
            <person name="Wang T."/>
            <person name="Ruppert J."/>
            <person name="Shah N."/>
            <person name="Rotter K."/>
            <person name="Hodges J."/>
            <person name="Ingenthron E."/>
            <person name="Cordes M."/>
            <person name="Kohlberg S."/>
            <person name="Sgro J."/>
            <person name="Delgado B."/>
            <person name="Mead K."/>
            <person name="Chinwalla A."/>
            <person name="Leonard S."/>
            <person name="Crouse K."/>
            <person name="Collura K."/>
            <person name="Kudrna D."/>
            <person name="Currie J."/>
            <person name="He R."/>
            <person name="Angelova A."/>
            <person name="Rajasekar S."/>
            <person name="Mueller T."/>
            <person name="Lomeli R."/>
            <person name="Scara G."/>
            <person name="Ko A."/>
            <person name="Delaney K."/>
            <person name="Wissotski M."/>
            <person name="Lopez G."/>
            <person name="Campos D."/>
            <person name="Braidotti M."/>
            <person name="Ashley E."/>
            <person name="Golser W."/>
            <person name="Kim H."/>
            <person name="Lee S."/>
            <person name="Lin J."/>
            <person name="Dujmic Z."/>
            <person name="Kim W."/>
            <person name="Talag J."/>
            <person name="Zuccolo A."/>
            <person name="Fan C."/>
            <person name="Sebastian A."/>
            <person name="Kramer M."/>
            <person name="Spiegel L."/>
            <person name="Nascimento L."/>
            <person name="Zutavern T."/>
            <person name="Miller B."/>
            <person name="Ambroise C."/>
            <person name="Muller S."/>
            <person name="Spooner W."/>
            <person name="Narechania A."/>
            <person name="Ren L."/>
            <person name="Wei S."/>
            <person name="Kumari S."/>
            <person name="Faga B."/>
            <person name="Levy M.J."/>
            <person name="McMahan L."/>
            <person name="Van Buren P."/>
            <person name="Vaughn M.W."/>
            <person name="Ying K."/>
            <person name="Yeh C.-T."/>
            <person name="Emrich S.J."/>
            <person name="Jia Y."/>
            <person name="Kalyanaraman A."/>
            <person name="Hsia A.-P."/>
            <person name="Barbazuk W.B."/>
            <person name="Baucom R.S."/>
            <person name="Brutnell T.P."/>
            <person name="Carpita N.C."/>
            <person name="Chaparro C."/>
            <person name="Chia J.-M."/>
            <person name="Deragon J.-M."/>
            <person name="Estill J.C."/>
            <person name="Fu Y."/>
            <person name="Jeddeloh J.A."/>
            <person name="Han Y."/>
            <person name="Lee H."/>
            <person name="Li P."/>
            <person name="Lisch D.R."/>
            <person name="Liu S."/>
            <person name="Liu Z."/>
            <person name="Nagel D.H."/>
            <person name="McCann M.C."/>
            <person name="SanMiguel P."/>
            <person name="Myers A.M."/>
            <person name="Nettleton D."/>
            <person name="Nguyen J."/>
            <person name="Penning B.W."/>
            <person name="Ponnala L."/>
            <person name="Schneider K.L."/>
            <person name="Schwartz D.C."/>
            <person name="Sharma A."/>
            <person name="Soderlund C."/>
            <person name="Springer N.M."/>
            <person name="Sun Q."/>
            <person name="Wang H."/>
            <person name="Waterman M."/>
            <person name="Westerman R."/>
            <person name="Wolfgruber T.K."/>
            <person name="Yang L."/>
            <person name="Yu Y."/>
            <person name="Zhang L."/>
            <person name="Zhou S."/>
            <person name="Zhu Q."/>
            <person name="Bennetzen J.L."/>
            <person name="Dawe R.K."/>
            <person name="Jiang J."/>
            <person name="Jiang N."/>
            <person name="Presting G.G."/>
            <person name="Wessler S.R."/>
            <person name="Aluru S."/>
            <person name="Martienssen R.A."/>
            <person name="Clifton S.W."/>
            <person name="McCombie W.R."/>
            <person name="Wing R.A."/>
            <person name="Wilson R.K."/>
        </authorList>
    </citation>
    <scope>NUCLEOTIDE SEQUENCE [LARGE SCALE GENOMIC DNA]</scope>
    <source>
        <strain evidence="3">cv. B73</strain>
    </source>
</reference>
<protein>
    <submittedName>
        <fullName evidence="2">Uncharacterized protein</fullName>
    </submittedName>
</protein>
<evidence type="ECO:0000313" key="3">
    <source>
        <dbReference type="Proteomes" id="UP000007305"/>
    </source>
</evidence>
<feature type="compositionally biased region" description="Basic and acidic residues" evidence="1">
    <location>
        <begin position="48"/>
        <end position="61"/>
    </location>
</feature>